<reference evidence="2" key="2">
    <citation type="journal article" date="2015" name="Fish Shellfish Immunol.">
        <title>Early steps in the European eel (Anguilla anguilla)-Vibrio vulnificus interaction in the gills: Role of the RtxA13 toxin.</title>
        <authorList>
            <person name="Callol A."/>
            <person name="Pajuelo D."/>
            <person name="Ebbesson L."/>
            <person name="Teles M."/>
            <person name="MacKenzie S."/>
            <person name="Amaro C."/>
        </authorList>
    </citation>
    <scope>NUCLEOTIDE SEQUENCE</scope>
</reference>
<feature type="transmembrane region" description="Helical" evidence="1">
    <location>
        <begin position="23"/>
        <end position="41"/>
    </location>
</feature>
<proteinExistence type="predicted"/>
<accession>A0A0E9ULV5</accession>
<reference evidence="2" key="1">
    <citation type="submission" date="2014-11" db="EMBL/GenBank/DDBJ databases">
        <authorList>
            <person name="Amaro Gonzalez C."/>
        </authorList>
    </citation>
    <scope>NUCLEOTIDE SEQUENCE</scope>
</reference>
<keyword evidence="1" id="KW-0812">Transmembrane</keyword>
<evidence type="ECO:0000313" key="2">
    <source>
        <dbReference type="EMBL" id="JAH66772.1"/>
    </source>
</evidence>
<name>A0A0E9ULV5_ANGAN</name>
<dbReference type="AlphaFoldDB" id="A0A0E9ULV5"/>
<protein>
    <submittedName>
        <fullName evidence="2">Uncharacterized protein</fullName>
    </submittedName>
</protein>
<evidence type="ECO:0000256" key="1">
    <source>
        <dbReference type="SAM" id="Phobius"/>
    </source>
</evidence>
<keyword evidence="1" id="KW-1133">Transmembrane helix</keyword>
<keyword evidence="1" id="KW-0472">Membrane</keyword>
<organism evidence="2">
    <name type="scientific">Anguilla anguilla</name>
    <name type="common">European freshwater eel</name>
    <name type="synonym">Muraena anguilla</name>
    <dbReference type="NCBI Taxonomy" id="7936"/>
    <lineage>
        <taxon>Eukaryota</taxon>
        <taxon>Metazoa</taxon>
        <taxon>Chordata</taxon>
        <taxon>Craniata</taxon>
        <taxon>Vertebrata</taxon>
        <taxon>Euteleostomi</taxon>
        <taxon>Actinopterygii</taxon>
        <taxon>Neopterygii</taxon>
        <taxon>Teleostei</taxon>
        <taxon>Anguilliformes</taxon>
        <taxon>Anguillidae</taxon>
        <taxon>Anguilla</taxon>
    </lineage>
</organism>
<dbReference type="EMBL" id="GBXM01041805">
    <property type="protein sequence ID" value="JAH66772.1"/>
    <property type="molecule type" value="Transcribed_RNA"/>
</dbReference>
<sequence>MTFLVVTLQICKSQGTRPESNMYLFWIQILFCVLLILPGVIEPANMTRRRGLHLESISLVPIHQPRSIKRIQVFESKLNTYLTQLCTLRGSLVLATHQMT</sequence>